<protein>
    <submittedName>
        <fullName evidence="1">Uncharacterized protein</fullName>
    </submittedName>
</protein>
<gene>
    <name evidence="1" type="ORF">E2C01_014837</name>
</gene>
<comment type="caution">
    <text evidence="1">The sequence shown here is derived from an EMBL/GenBank/DDBJ whole genome shotgun (WGS) entry which is preliminary data.</text>
</comment>
<name>A0A5B7DLH7_PORTR</name>
<reference evidence="1 2" key="1">
    <citation type="submission" date="2019-05" db="EMBL/GenBank/DDBJ databases">
        <title>Another draft genome of Portunus trituberculatus and its Hox gene families provides insights of decapod evolution.</title>
        <authorList>
            <person name="Jeong J.-H."/>
            <person name="Song I."/>
            <person name="Kim S."/>
            <person name="Choi T."/>
            <person name="Kim D."/>
            <person name="Ryu S."/>
            <person name="Kim W."/>
        </authorList>
    </citation>
    <scope>NUCLEOTIDE SEQUENCE [LARGE SCALE GENOMIC DNA]</scope>
    <source>
        <tissue evidence="1">Muscle</tissue>
    </source>
</reference>
<organism evidence="1 2">
    <name type="scientific">Portunus trituberculatus</name>
    <name type="common">Swimming crab</name>
    <name type="synonym">Neptunus trituberculatus</name>
    <dbReference type="NCBI Taxonomy" id="210409"/>
    <lineage>
        <taxon>Eukaryota</taxon>
        <taxon>Metazoa</taxon>
        <taxon>Ecdysozoa</taxon>
        <taxon>Arthropoda</taxon>
        <taxon>Crustacea</taxon>
        <taxon>Multicrustacea</taxon>
        <taxon>Malacostraca</taxon>
        <taxon>Eumalacostraca</taxon>
        <taxon>Eucarida</taxon>
        <taxon>Decapoda</taxon>
        <taxon>Pleocyemata</taxon>
        <taxon>Brachyura</taxon>
        <taxon>Eubrachyura</taxon>
        <taxon>Portunoidea</taxon>
        <taxon>Portunidae</taxon>
        <taxon>Portuninae</taxon>
        <taxon>Portunus</taxon>
    </lineage>
</organism>
<evidence type="ECO:0000313" key="1">
    <source>
        <dbReference type="EMBL" id="MPC21836.1"/>
    </source>
</evidence>
<sequence>MHTNEIIQCFPTLVDLAERFTCDVCDKMFLNKVDADLCYKNNLDMRTQPLPRVPGSSENITCRN</sequence>
<proteinExistence type="predicted"/>
<evidence type="ECO:0000313" key="2">
    <source>
        <dbReference type="Proteomes" id="UP000324222"/>
    </source>
</evidence>
<dbReference type="EMBL" id="VSRR010001023">
    <property type="protein sequence ID" value="MPC21836.1"/>
    <property type="molecule type" value="Genomic_DNA"/>
</dbReference>
<dbReference type="Proteomes" id="UP000324222">
    <property type="component" value="Unassembled WGS sequence"/>
</dbReference>
<dbReference type="AlphaFoldDB" id="A0A5B7DLH7"/>
<accession>A0A5B7DLH7</accession>
<keyword evidence="2" id="KW-1185">Reference proteome</keyword>
<dbReference type="OrthoDB" id="6403735at2759"/>